<sequence>MYLVKDLVEGRIVYYWVDEDGSTRSPLVATFALAEDWWKQFTFDRYEGPERRASVVDRRSNTEKRLRMDQSNRFASTNVQGRRETDRPVKVTFDLVQKRIKEMTGS</sequence>
<keyword evidence="2" id="KW-1185">Reference proteome</keyword>
<gene>
    <name evidence="1" type="ORF">SAMN05421647_11013</name>
</gene>
<dbReference type="EMBL" id="FTMN01000010">
    <property type="protein sequence ID" value="SIQ85792.1"/>
    <property type="molecule type" value="Genomic_DNA"/>
</dbReference>
<reference evidence="1 2" key="1">
    <citation type="submission" date="2017-01" db="EMBL/GenBank/DDBJ databases">
        <authorList>
            <person name="Mah S.A."/>
            <person name="Swanson W.J."/>
            <person name="Moy G.W."/>
            <person name="Vacquier V.D."/>
        </authorList>
    </citation>
    <scope>NUCLEOTIDE SEQUENCE [LARGE SCALE GENOMIC DNA]</scope>
    <source>
        <strain evidence="1 2">DSM 7027</strain>
    </source>
</reference>
<dbReference type="Proteomes" id="UP000186895">
    <property type="component" value="Unassembled WGS sequence"/>
</dbReference>
<evidence type="ECO:0000313" key="2">
    <source>
        <dbReference type="Proteomes" id="UP000186895"/>
    </source>
</evidence>
<dbReference type="AlphaFoldDB" id="A0A1N6W713"/>
<protein>
    <submittedName>
        <fullName evidence="1">Uncharacterized protein</fullName>
    </submittedName>
</protein>
<evidence type="ECO:0000313" key="1">
    <source>
        <dbReference type="EMBL" id="SIQ85792.1"/>
    </source>
</evidence>
<proteinExistence type="predicted"/>
<accession>A0A1N6W713</accession>
<organism evidence="1 2">
    <name type="scientific">Marinobacterium stanieri</name>
    <dbReference type="NCBI Taxonomy" id="49186"/>
    <lineage>
        <taxon>Bacteria</taxon>
        <taxon>Pseudomonadati</taxon>
        <taxon>Pseudomonadota</taxon>
        <taxon>Gammaproteobacteria</taxon>
        <taxon>Oceanospirillales</taxon>
        <taxon>Oceanospirillaceae</taxon>
        <taxon>Marinobacterium</taxon>
    </lineage>
</organism>
<name>A0A1N6W713_9GAMM</name>